<feature type="region of interest" description="Disordered" evidence="1">
    <location>
        <begin position="171"/>
        <end position="211"/>
    </location>
</feature>
<dbReference type="Gene3D" id="2.60.40.2440">
    <property type="entry name" value="Carbohydrate binding type-21 domain"/>
    <property type="match status" value="1"/>
</dbReference>
<dbReference type="InterPro" id="IPR038175">
    <property type="entry name" value="CBM21_dom_sf"/>
</dbReference>
<feature type="compositionally biased region" description="Basic and acidic residues" evidence="1">
    <location>
        <begin position="478"/>
        <end position="488"/>
    </location>
</feature>
<feature type="region of interest" description="Disordered" evidence="1">
    <location>
        <begin position="794"/>
        <end position="878"/>
    </location>
</feature>
<accession>A0A9P3UIH8</accession>
<dbReference type="PANTHER" id="PTHR12307:SF36">
    <property type="entry name" value="GLYCOGEN-BINDING SUBUNIT 76A"/>
    <property type="match status" value="1"/>
</dbReference>
<comment type="caution">
    <text evidence="3">The sequence shown here is derived from an EMBL/GenBank/DDBJ whole genome shotgun (WGS) entry which is preliminary data.</text>
</comment>
<dbReference type="PANTHER" id="PTHR12307">
    <property type="entry name" value="PROTEIN PHOSPHATASE 1 REGULATORY SUBUNIT"/>
    <property type="match status" value="1"/>
</dbReference>
<protein>
    <submittedName>
        <fullName evidence="3">Starch/carbohydrate-binding module (Family 53)</fullName>
    </submittedName>
</protein>
<reference evidence="3" key="1">
    <citation type="submission" date="2022-07" db="EMBL/GenBank/DDBJ databases">
        <title>The genome of Lyophyllum shimeji provides insight into the initial evolution of ectomycorrhizal fungal genome.</title>
        <authorList>
            <person name="Kobayashi Y."/>
            <person name="Shibata T."/>
            <person name="Hirakawa H."/>
            <person name="Shigenobu S."/>
            <person name="Nishiyama T."/>
            <person name="Yamada A."/>
            <person name="Hasebe M."/>
            <person name="Kawaguchi M."/>
        </authorList>
    </citation>
    <scope>NUCLEOTIDE SEQUENCE</scope>
    <source>
        <strain evidence="3">AT787</strain>
    </source>
</reference>
<dbReference type="InterPro" id="IPR005036">
    <property type="entry name" value="CBM21_dom"/>
</dbReference>
<dbReference type="InterPro" id="IPR050782">
    <property type="entry name" value="PP1_regulatory_subunit_3"/>
</dbReference>
<dbReference type="EMBL" id="BRPK01000002">
    <property type="protein sequence ID" value="GLB35529.1"/>
    <property type="molecule type" value="Genomic_DNA"/>
</dbReference>
<evidence type="ECO:0000256" key="1">
    <source>
        <dbReference type="SAM" id="MobiDB-lite"/>
    </source>
</evidence>
<gene>
    <name evidence="3" type="ORF">LshimejAT787_0210940</name>
</gene>
<feature type="compositionally biased region" description="Basic and acidic residues" evidence="1">
    <location>
        <begin position="451"/>
        <end position="462"/>
    </location>
</feature>
<feature type="compositionally biased region" description="Low complexity" evidence="1">
    <location>
        <begin position="463"/>
        <end position="475"/>
    </location>
</feature>
<feature type="region of interest" description="Disordered" evidence="1">
    <location>
        <begin position="531"/>
        <end position="564"/>
    </location>
</feature>
<dbReference type="GO" id="GO:0008157">
    <property type="term" value="F:protein phosphatase 1 binding"/>
    <property type="evidence" value="ECO:0007669"/>
    <property type="project" value="TreeGrafter"/>
</dbReference>
<proteinExistence type="predicted"/>
<dbReference type="AlphaFoldDB" id="A0A9P3UIH8"/>
<feature type="domain" description="CBM21" evidence="2">
    <location>
        <begin position="312"/>
        <end position="422"/>
    </location>
</feature>
<evidence type="ECO:0000313" key="4">
    <source>
        <dbReference type="Proteomes" id="UP001063166"/>
    </source>
</evidence>
<dbReference type="Pfam" id="PF03370">
    <property type="entry name" value="CBM_21"/>
    <property type="match status" value="1"/>
</dbReference>
<feature type="compositionally biased region" description="Low complexity" evidence="1">
    <location>
        <begin position="552"/>
        <end position="564"/>
    </location>
</feature>
<feature type="region of interest" description="Disordered" evidence="1">
    <location>
        <begin position="717"/>
        <end position="771"/>
    </location>
</feature>
<sequence length="910" mass="97780">MIATITTHAQSRSMSPPISLNMNSAGAPLPLIPRRITSVSRARARSAPSSPPDKPSSSSSLTPIKVVVHHSTPPLGGADSDTSSSSSSSSSSPQPDPMNPPRPKRIRAVRSAAVRPPEQSTPTPAVHEARLEHHRAGQPLPATADDTTPRRPASMIYTPGISLRLATEHLKKPRNVSESSASSTTLTTSQSQPRLIRKKSGQLVKSSLKSSKSLSVVTSASTCGTLASSKSEPNTPSAHAKAVHFDAQLEHVKLFLAEQKPLAVSRDGSPTEDTSGTDTDFPSFVFGQDTNMKAQAQQQRRNLVMHTPNVPRHRNLNADVVLESLALAPEALSILGHVRVRNIAYAKSVVARFTFDAWQTTSEVSARYASSPSPEVDVFVFTIRINDMVSRIEGKRMWLAVKYVVGEREMWDNNAGRDYLAEFEVAKAPAPMRERERERVAEWERSIERGRERGLPRGRSSDESSSSSSSAVAESDIADLRTKLEKVVVRPMRPSPAPSLSSTTSTSSMVAPMTTLRYDFATGASSAHTWVPPISPARTHGHSRQGHVRTQSYPASSYSSYSSPQRPAFHPTIMPFRPNSIPWPEKGVPAKIMTPPLGSPRDIGEDGGADALFAAAKQGKLVGGAADEDEDVTFVVAPIEGGGGGRERNHRRGYFASAYHHHDGEVKRTLLDEGGVETETTPMPGRFYSFPQAHLHPRPRGLGIDFSAAAVYGPGLGDSSTASESSELSTPSLGSSRETSPSPEGMELGLGWEEKKERERERERGMSVSPSENYKEFLSRFCFFTGSHQLPPYPDSTDSDSLNAHSRAHTHPHPHLTRKTFIDVPRSLQPQPQPLSPSKDVLVASPSALSPSPSPSPSMTSLASIPSPGSGDATPTMALSPSCSNVGVNVVPGPITMPGSVMFGPKAVAV</sequence>
<feature type="compositionally biased region" description="Basic residues" evidence="1">
    <location>
        <begin position="806"/>
        <end position="818"/>
    </location>
</feature>
<dbReference type="PROSITE" id="PS51159">
    <property type="entry name" value="CBM21"/>
    <property type="match status" value="1"/>
</dbReference>
<keyword evidence="4" id="KW-1185">Reference proteome</keyword>
<dbReference type="GO" id="GO:0005979">
    <property type="term" value="P:regulation of glycogen biosynthetic process"/>
    <property type="evidence" value="ECO:0007669"/>
    <property type="project" value="TreeGrafter"/>
</dbReference>
<feature type="compositionally biased region" description="Low complexity" evidence="1">
    <location>
        <begin position="498"/>
        <end position="508"/>
    </location>
</feature>
<name>A0A9P3UIH8_LYOSH</name>
<feature type="compositionally biased region" description="Low complexity" evidence="1">
    <location>
        <begin position="38"/>
        <end position="48"/>
    </location>
</feature>
<evidence type="ECO:0000259" key="2">
    <source>
        <dbReference type="PROSITE" id="PS51159"/>
    </source>
</evidence>
<feature type="region of interest" description="Disordered" evidence="1">
    <location>
        <begin position="1"/>
        <end position="104"/>
    </location>
</feature>
<evidence type="ECO:0000313" key="3">
    <source>
        <dbReference type="EMBL" id="GLB35529.1"/>
    </source>
</evidence>
<feature type="compositionally biased region" description="Polar residues" evidence="1">
    <location>
        <begin position="1"/>
        <end position="24"/>
    </location>
</feature>
<feature type="region of interest" description="Disordered" evidence="1">
    <location>
        <begin position="451"/>
        <end position="508"/>
    </location>
</feature>
<organism evidence="3 4">
    <name type="scientific">Lyophyllum shimeji</name>
    <name type="common">Hon-shimeji</name>
    <name type="synonym">Tricholoma shimeji</name>
    <dbReference type="NCBI Taxonomy" id="47721"/>
    <lineage>
        <taxon>Eukaryota</taxon>
        <taxon>Fungi</taxon>
        <taxon>Dikarya</taxon>
        <taxon>Basidiomycota</taxon>
        <taxon>Agaricomycotina</taxon>
        <taxon>Agaricomycetes</taxon>
        <taxon>Agaricomycetidae</taxon>
        <taxon>Agaricales</taxon>
        <taxon>Tricholomatineae</taxon>
        <taxon>Lyophyllaceae</taxon>
        <taxon>Lyophyllum</taxon>
    </lineage>
</organism>
<dbReference type="OrthoDB" id="1881at2759"/>
<feature type="compositionally biased region" description="Basic and acidic residues" evidence="1">
    <location>
        <begin position="752"/>
        <end position="765"/>
    </location>
</feature>
<feature type="compositionally biased region" description="Low complexity" evidence="1">
    <location>
        <begin position="836"/>
        <end position="864"/>
    </location>
</feature>
<feature type="compositionally biased region" description="Low complexity" evidence="1">
    <location>
        <begin position="201"/>
        <end position="211"/>
    </location>
</feature>
<dbReference type="GO" id="GO:0000164">
    <property type="term" value="C:protein phosphatase type 1 complex"/>
    <property type="evidence" value="ECO:0007669"/>
    <property type="project" value="TreeGrafter"/>
</dbReference>
<feature type="compositionally biased region" description="Low complexity" evidence="1">
    <location>
        <begin position="177"/>
        <end position="191"/>
    </location>
</feature>
<dbReference type="Proteomes" id="UP001063166">
    <property type="component" value="Unassembled WGS sequence"/>
</dbReference>
<feature type="compositionally biased region" description="Low complexity" evidence="1">
    <location>
        <begin position="719"/>
        <end position="736"/>
    </location>
</feature>
<dbReference type="GO" id="GO:2001069">
    <property type="term" value="F:glycogen binding"/>
    <property type="evidence" value="ECO:0007669"/>
    <property type="project" value="TreeGrafter"/>
</dbReference>
<feature type="region of interest" description="Disordered" evidence="1">
    <location>
        <begin position="132"/>
        <end position="153"/>
    </location>
</feature>
<feature type="compositionally biased region" description="Low complexity" evidence="1">
    <location>
        <begin position="83"/>
        <end position="92"/>
    </location>
</feature>